<reference evidence="1 2" key="1">
    <citation type="journal article" date="2022" name="Plant J.">
        <title>Chromosome-level genome of Camellia lanceoleosa provides a valuable resource for understanding genome evolution and self-incompatibility.</title>
        <authorList>
            <person name="Gong W."/>
            <person name="Xiao S."/>
            <person name="Wang L."/>
            <person name="Liao Z."/>
            <person name="Chang Y."/>
            <person name="Mo W."/>
            <person name="Hu G."/>
            <person name="Li W."/>
            <person name="Zhao G."/>
            <person name="Zhu H."/>
            <person name="Hu X."/>
            <person name="Ji K."/>
            <person name="Xiang X."/>
            <person name="Song Q."/>
            <person name="Yuan D."/>
            <person name="Jin S."/>
            <person name="Zhang L."/>
        </authorList>
    </citation>
    <scope>NUCLEOTIDE SEQUENCE [LARGE SCALE GENOMIC DNA]</scope>
    <source>
        <strain evidence="1">SQ_2022a</strain>
    </source>
</reference>
<name>A0ACC0GD41_9ERIC</name>
<sequence length="351" mass="38626">MASTRTSPRTPSKTKGIGVAPTQQQPVHKCTWDHEKTKLFLQLVIAEIGDGNRQLCSMSMSGYKKLAKKFQDKTGLLHSATQMKNKYDNLKKDWIAWKKLQDSSQGFTRIGYDHTSGLFTAPDHWWAKMEAINHRCAKFKTKPLEHMDLMEMVYAGAIATGKHAWTPSEIRETDVIGDNAATPDSGIAPLSGGTPPHGVPDRVGENVMDCSLFDDAPSHSTADGSAKGKRRKRAAPSTVASSMDNLVKAISKQNRELKITQYVVTGKDENTVGDCLARLMTVPGLQGGGPLFSFACSLMDSPDNRDLIMGLPLDYVVNWLKEKRAITHQPVVVERSRGVRLFGQDGVVDMD</sequence>
<gene>
    <name evidence="1" type="ORF">LOK49_LG10G01905</name>
</gene>
<protein>
    <submittedName>
        <fullName evidence="1">L10-interacting MYB domain-containing protein</fullName>
    </submittedName>
</protein>
<evidence type="ECO:0000313" key="1">
    <source>
        <dbReference type="EMBL" id="KAI7998080.1"/>
    </source>
</evidence>
<accession>A0ACC0GD41</accession>
<dbReference type="EMBL" id="CM045767">
    <property type="protein sequence ID" value="KAI7998080.1"/>
    <property type="molecule type" value="Genomic_DNA"/>
</dbReference>
<organism evidence="1 2">
    <name type="scientific">Camellia lanceoleosa</name>
    <dbReference type="NCBI Taxonomy" id="1840588"/>
    <lineage>
        <taxon>Eukaryota</taxon>
        <taxon>Viridiplantae</taxon>
        <taxon>Streptophyta</taxon>
        <taxon>Embryophyta</taxon>
        <taxon>Tracheophyta</taxon>
        <taxon>Spermatophyta</taxon>
        <taxon>Magnoliopsida</taxon>
        <taxon>eudicotyledons</taxon>
        <taxon>Gunneridae</taxon>
        <taxon>Pentapetalae</taxon>
        <taxon>asterids</taxon>
        <taxon>Ericales</taxon>
        <taxon>Theaceae</taxon>
        <taxon>Camellia</taxon>
    </lineage>
</organism>
<keyword evidence="2" id="KW-1185">Reference proteome</keyword>
<comment type="caution">
    <text evidence="1">The sequence shown here is derived from an EMBL/GenBank/DDBJ whole genome shotgun (WGS) entry which is preliminary data.</text>
</comment>
<proteinExistence type="predicted"/>
<dbReference type="Proteomes" id="UP001060215">
    <property type="component" value="Chromosome 10"/>
</dbReference>
<evidence type="ECO:0000313" key="2">
    <source>
        <dbReference type="Proteomes" id="UP001060215"/>
    </source>
</evidence>